<comment type="similarity">
    <text evidence="1">Belongs to the NAD(P)-dependent epimerase/dehydratase family.</text>
</comment>
<evidence type="ECO:0000313" key="4">
    <source>
        <dbReference type="Proteomes" id="UP000069697"/>
    </source>
</evidence>
<dbReference type="InterPro" id="IPR036291">
    <property type="entry name" value="NAD(P)-bd_dom_sf"/>
</dbReference>
<evidence type="ECO:0000256" key="1">
    <source>
        <dbReference type="ARBA" id="ARBA00007637"/>
    </source>
</evidence>
<evidence type="ECO:0000313" key="3">
    <source>
        <dbReference type="EMBL" id="GAS80520.1"/>
    </source>
</evidence>
<dbReference type="PANTHER" id="PTHR43000">
    <property type="entry name" value="DTDP-D-GLUCOSE 4,6-DEHYDRATASE-RELATED"/>
    <property type="match status" value="1"/>
</dbReference>
<feature type="domain" description="NAD-dependent epimerase/dehydratase" evidence="2">
    <location>
        <begin position="4"/>
        <end position="229"/>
    </location>
</feature>
<evidence type="ECO:0000259" key="2">
    <source>
        <dbReference type="Pfam" id="PF01370"/>
    </source>
</evidence>
<organism evidence="3 4">
    <name type="scientific">Paenibacillus amylolyticus</name>
    <dbReference type="NCBI Taxonomy" id="1451"/>
    <lineage>
        <taxon>Bacteria</taxon>
        <taxon>Bacillati</taxon>
        <taxon>Bacillota</taxon>
        <taxon>Bacilli</taxon>
        <taxon>Bacillales</taxon>
        <taxon>Paenibacillaceae</taxon>
        <taxon>Paenibacillus</taxon>
    </lineage>
</organism>
<proteinExistence type="inferred from homology"/>
<reference evidence="3 4" key="1">
    <citation type="journal article" date="2016" name="Genome Announc.">
        <title>Draft Genome Sequence of Paenibacillus amylolyticus Heshi-A3, Isolated from Fermented Rice Bran in a Japanese Fermented Seafood Dish.</title>
        <authorList>
            <person name="Akuzawa S."/>
            <person name="Nagaoka J."/>
            <person name="Kanekatsu M."/>
            <person name="Kubota E."/>
            <person name="Ohtake R."/>
            <person name="Suzuki T."/>
            <person name="Kanesaki Y."/>
        </authorList>
    </citation>
    <scope>NUCLEOTIDE SEQUENCE [LARGE SCALE GENOMIC DNA]</scope>
    <source>
        <strain evidence="3 4">Heshi-A3</strain>
    </source>
</reference>
<dbReference type="InterPro" id="IPR001509">
    <property type="entry name" value="Epimerase_deHydtase"/>
</dbReference>
<dbReference type="AlphaFoldDB" id="A0A117I0F5"/>
<dbReference type="Pfam" id="PF01370">
    <property type="entry name" value="Epimerase"/>
    <property type="match status" value="1"/>
</dbReference>
<gene>
    <name evidence="3" type="ORF">PAHA3_0590</name>
</gene>
<name>A0A117I0F5_PAEAM</name>
<sequence length="331" mass="36219">MNRALVTGATGCLGRHLAIRLAKEGWEVTGMGRQPKVGAELELAGIRFQSGDIRDEAAVNKACMGQDVVFHCAALSSPWGRYRDFYSSNVEGTQNLVAGGIRGNVQRFIHVSTPSIYFNYNPRYDVHENDLLPAKPANHYAATKLLAEQVVMEGHAKGLPSIMIRPRAIFGPYDQTLFPRIVAANAKSGVPMIGGGQALIDLTCVDNVVDALLLCRDASDEALGRAYNISNGDPKAFSELVSSLFGMLDMPLRRRNIPYRTAYGAAALLERVHGFIPALGEPPLTRYTVGSLSIPQTLDITDARERLGYIPRVSIEEGLQQFADWWRAESC</sequence>
<dbReference type="RefSeq" id="WP_062833394.1">
    <property type="nucleotide sequence ID" value="NZ_BCNV01000001.1"/>
</dbReference>
<protein>
    <recommendedName>
        <fullName evidence="2">NAD-dependent epimerase/dehydratase domain-containing protein</fullName>
    </recommendedName>
</protein>
<accession>A0A117I0F5</accession>
<dbReference type="SUPFAM" id="SSF51735">
    <property type="entry name" value="NAD(P)-binding Rossmann-fold domains"/>
    <property type="match status" value="1"/>
</dbReference>
<reference evidence="4" key="2">
    <citation type="submission" date="2016-01" db="EMBL/GenBank/DDBJ databases">
        <title>Draft Genome Sequence of Paenibacillus amylolyticus Heshi-A3 that Was Isolated from Fermented Rice Bran with Aging Salted Mackerel, Which Was Named Heshiko as Traditional Fermented Seafood in Japan.</title>
        <authorList>
            <person name="Akuzawa S."/>
            <person name="Nakagawa J."/>
            <person name="Kanekatsu T."/>
            <person name="Kubota E."/>
            <person name="Ohtake R."/>
            <person name="Suzuki T."/>
            <person name="Kanesaki Y."/>
        </authorList>
    </citation>
    <scope>NUCLEOTIDE SEQUENCE [LARGE SCALE GENOMIC DNA]</scope>
    <source>
        <strain evidence="4">Heshi-A3</strain>
    </source>
</reference>
<dbReference type="Gene3D" id="3.40.50.720">
    <property type="entry name" value="NAD(P)-binding Rossmann-like Domain"/>
    <property type="match status" value="1"/>
</dbReference>
<comment type="caution">
    <text evidence="3">The sequence shown here is derived from an EMBL/GenBank/DDBJ whole genome shotgun (WGS) entry which is preliminary data.</text>
</comment>
<dbReference type="EMBL" id="BCNV01000001">
    <property type="protein sequence ID" value="GAS80520.1"/>
    <property type="molecule type" value="Genomic_DNA"/>
</dbReference>
<dbReference type="Proteomes" id="UP000069697">
    <property type="component" value="Unassembled WGS sequence"/>
</dbReference>